<evidence type="ECO:0000259" key="1">
    <source>
        <dbReference type="PROSITE" id="PS50008"/>
    </source>
</evidence>
<dbReference type="GO" id="GO:0035556">
    <property type="term" value="P:intracellular signal transduction"/>
    <property type="evidence" value="ECO:0007669"/>
    <property type="project" value="InterPro"/>
</dbReference>
<gene>
    <name evidence="2" type="ORF">UFOPK2942_00870</name>
</gene>
<dbReference type="PROSITE" id="PS50008">
    <property type="entry name" value="PIPLC_Y_DOMAIN"/>
    <property type="match status" value="1"/>
</dbReference>
<dbReference type="GO" id="GO:0004435">
    <property type="term" value="F:phosphatidylinositol-4,5-bisphosphate phospholipase C activity"/>
    <property type="evidence" value="ECO:0007669"/>
    <property type="project" value="InterPro"/>
</dbReference>
<evidence type="ECO:0000313" key="2">
    <source>
        <dbReference type="EMBL" id="CAB4782830.1"/>
    </source>
</evidence>
<dbReference type="InterPro" id="IPR001711">
    <property type="entry name" value="PLipase_C_Pinositol-sp_Y"/>
</dbReference>
<dbReference type="EMBL" id="CAFAAA010000028">
    <property type="protein sequence ID" value="CAB4782830.1"/>
    <property type="molecule type" value="Genomic_DNA"/>
</dbReference>
<accession>A0A6J6WEC1</accession>
<name>A0A6J6WEC1_9ZZZZ</name>
<proteinExistence type="predicted"/>
<feature type="domain" description="PI-PLC Y-box" evidence="1">
    <location>
        <begin position="21"/>
        <end position="80"/>
    </location>
</feature>
<dbReference type="AlphaFoldDB" id="A0A6J6WEC1"/>
<reference evidence="2" key="1">
    <citation type="submission" date="2020-05" db="EMBL/GenBank/DDBJ databases">
        <authorList>
            <person name="Chiriac C."/>
            <person name="Salcher M."/>
            <person name="Ghai R."/>
            <person name="Kavagutti S V."/>
        </authorList>
    </citation>
    <scope>NUCLEOTIDE SEQUENCE</scope>
</reference>
<organism evidence="2">
    <name type="scientific">freshwater metagenome</name>
    <dbReference type="NCBI Taxonomy" id="449393"/>
    <lineage>
        <taxon>unclassified sequences</taxon>
        <taxon>metagenomes</taxon>
        <taxon>ecological metagenomes</taxon>
    </lineage>
</organism>
<sequence>MCAPTLITQTPPASLATRSCNFSLSQEESEFSISLRSSETRAATAPLSPAPSIIVVASFETTMRRARPKSSRVAASNFIPTSAEITCPPVRVAMSCNIALRRSPKPGALTATEAKTPRIRLTTSVERASPSMSSAMINSGFDAADTFSRIGSKSASAEIFPAEIST</sequence>
<protein>
    <submittedName>
        <fullName evidence="2">Unannotated protein</fullName>
    </submittedName>
</protein>
<dbReference type="GO" id="GO:0006629">
    <property type="term" value="P:lipid metabolic process"/>
    <property type="evidence" value="ECO:0007669"/>
    <property type="project" value="InterPro"/>
</dbReference>